<comment type="caution">
    <text evidence="5">The sequence shown here is derived from an EMBL/GenBank/DDBJ whole genome shotgun (WGS) entry which is preliminary data.</text>
</comment>
<dbReference type="InterPro" id="IPR024661">
    <property type="entry name" value="RNA_pol_III_Rpc31"/>
</dbReference>
<gene>
    <name evidence="5" type="ORF">PIIN_09410</name>
</gene>
<evidence type="ECO:0000313" key="6">
    <source>
        <dbReference type="Proteomes" id="UP000007148"/>
    </source>
</evidence>
<dbReference type="HOGENOM" id="CLU_2264763_0_0_1"/>
<dbReference type="Proteomes" id="UP000007148">
    <property type="component" value="Unassembled WGS sequence"/>
</dbReference>
<feature type="compositionally biased region" description="Gly residues" evidence="4">
    <location>
        <begin position="1"/>
        <end position="19"/>
    </location>
</feature>
<dbReference type="PANTHER" id="PTHR15367:SF2">
    <property type="entry name" value="DNA-DIRECTED RNA POLYMERASE III SUBUNIT"/>
    <property type="match status" value="1"/>
</dbReference>
<dbReference type="GO" id="GO:0005666">
    <property type="term" value="C:RNA polymerase III complex"/>
    <property type="evidence" value="ECO:0007669"/>
    <property type="project" value="TreeGrafter"/>
</dbReference>
<sequence>MSRGRGGGAGRGSGRGRGGSNALPAGFSFEDMLAASQAREPAPLYPAYDDLPALTNVTEKERLVCKYQDGFAERFRKSPYYLIDTSKADKTSVFDTALLPVVF</sequence>
<dbReference type="OrthoDB" id="5377312at2759"/>
<evidence type="ECO:0000313" key="5">
    <source>
        <dbReference type="EMBL" id="CCA75427.1"/>
    </source>
</evidence>
<comment type="similarity">
    <text evidence="2">Belongs to the eukaryotic RPC7 RNA polymerase subunit family.</text>
</comment>
<feature type="region of interest" description="Disordered" evidence="4">
    <location>
        <begin position="1"/>
        <end position="23"/>
    </location>
</feature>
<evidence type="ECO:0000256" key="3">
    <source>
        <dbReference type="ARBA" id="ARBA00023242"/>
    </source>
</evidence>
<evidence type="ECO:0000256" key="2">
    <source>
        <dbReference type="ARBA" id="ARBA00008352"/>
    </source>
</evidence>
<dbReference type="STRING" id="1109443.G4TVT4"/>
<comment type="subcellular location">
    <subcellularLocation>
        <location evidence="1">Nucleus</location>
    </subcellularLocation>
</comment>
<name>G4TVT4_SERID</name>
<dbReference type="InParanoid" id="G4TVT4"/>
<dbReference type="AlphaFoldDB" id="G4TVT4"/>
<organism evidence="5 6">
    <name type="scientific">Serendipita indica (strain DSM 11827)</name>
    <name type="common">Root endophyte fungus</name>
    <name type="synonym">Piriformospora indica</name>
    <dbReference type="NCBI Taxonomy" id="1109443"/>
    <lineage>
        <taxon>Eukaryota</taxon>
        <taxon>Fungi</taxon>
        <taxon>Dikarya</taxon>
        <taxon>Basidiomycota</taxon>
        <taxon>Agaricomycotina</taxon>
        <taxon>Agaricomycetes</taxon>
        <taxon>Sebacinales</taxon>
        <taxon>Serendipitaceae</taxon>
        <taxon>Serendipita</taxon>
    </lineage>
</organism>
<dbReference type="eggNOG" id="ENOG502S7CU">
    <property type="taxonomic scope" value="Eukaryota"/>
</dbReference>
<evidence type="ECO:0000256" key="4">
    <source>
        <dbReference type="SAM" id="MobiDB-lite"/>
    </source>
</evidence>
<dbReference type="GO" id="GO:0006383">
    <property type="term" value="P:transcription by RNA polymerase III"/>
    <property type="evidence" value="ECO:0007669"/>
    <property type="project" value="InterPro"/>
</dbReference>
<keyword evidence="6" id="KW-1185">Reference proteome</keyword>
<dbReference type="EMBL" id="CAFZ01000448">
    <property type="protein sequence ID" value="CCA75427.1"/>
    <property type="molecule type" value="Genomic_DNA"/>
</dbReference>
<keyword evidence="3" id="KW-0539">Nucleus</keyword>
<dbReference type="PANTHER" id="PTHR15367">
    <property type="entry name" value="DNA-DIRECTED RNA POLYMERASE III"/>
    <property type="match status" value="1"/>
</dbReference>
<accession>G4TVT4</accession>
<evidence type="ECO:0000256" key="1">
    <source>
        <dbReference type="ARBA" id="ARBA00004123"/>
    </source>
</evidence>
<protein>
    <submittedName>
        <fullName evidence="5">Uncharacterized protein</fullName>
    </submittedName>
</protein>
<proteinExistence type="inferred from homology"/>
<reference evidence="5 6" key="1">
    <citation type="journal article" date="2011" name="PLoS Pathog.">
        <title>Endophytic Life Strategies Decoded by Genome and Transcriptome Analyses of the Mutualistic Root Symbiont Piriformospora indica.</title>
        <authorList>
            <person name="Zuccaro A."/>
            <person name="Lahrmann U."/>
            <person name="Guldener U."/>
            <person name="Langen G."/>
            <person name="Pfiffi S."/>
            <person name="Biedenkopf D."/>
            <person name="Wong P."/>
            <person name="Samans B."/>
            <person name="Grimm C."/>
            <person name="Basiewicz M."/>
            <person name="Murat C."/>
            <person name="Martin F."/>
            <person name="Kogel K.H."/>
        </authorList>
    </citation>
    <scope>NUCLEOTIDE SEQUENCE [LARGE SCALE GENOMIC DNA]</scope>
    <source>
        <strain evidence="5 6">DSM 11827</strain>
    </source>
</reference>